<accession>A0A327JU61</accession>
<feature type="domain" description="Guanylate kinase/L-type calcium channel beta subunit" evidence="7">
    <location>
        <begin position="32"/>
        <end position="212"/>
    </location>
</feature>
<dbReference type="EC" id="2.7.4.23" evidence="3"/>
<dbReference type="SMART" id="SM00072">
    <property type="entry name" value="GuKc"/>
    <property type="match status" value="1"/>
</dbReference>
<comment type="catalytic activity">
    <reaction evidence="1">
        <text>alpha-D-ribose 1,5-bisphosphate + ATP = 5-phospho-alpha-D-ribose 1-diphosphate + ADP</text>
        <dbReference type="Rhea" id="RHEA:20109"/>
        <dbReference type="ChEBI" id="CHEBI:30616"/>
        <dbReference type="ChEBI" id="CHEBI:58017"/>
        <dbReference type="ChEBI" id="CHEBI:68688"/>
        <dbReference type="ChEBI" id="CHEBI:456216"/>
        <dbReference type="EC" id="2.7.4.23"/>
    </reaction>
</comment>
<dbReference type="InterPro" id="IPR008145">
    <property type="entry name" value="GK/Ca_channel_bsu"/>
</dbReference>
<evidence type="ECO:0000256" key="4">
    <source>
        <dbReference type="ARBA" id="ARBA00022679"/>
    </source>
</evidence>
<name>A0A327JU61_9HYPH</name>
<dbReference type="SUPFAM" id="SSF52540">
    <property type="entry name" value="P-loop containing nucleoside triphosphate hydrolases"/>
    <property type="match status" value="1"/>
</dbReference>
<dbReference type="GO" id="GO:0006015">
    <property type="term" value="P:5-phosphoribose 1-diphosphate biosynthetic process"/>
    <property type="evidence" value="ECO:0007669"/>
    <property type="project" value="UniProtKB-UniPathway"/>
</dbReference>
<keyword evidence="5" id="KW-0547">Nucleotide-binding</keyword>
<gene>
    <name evidence="8" type="primary">phnN</name>
    <name evidence="8" type="ORF">CH339_12910</name>
</gene>
<evidence type="ECO:0000256" key="2">
    <source>
        <dbReference type="ARBA" id="ARBA00005069"/>
    </source>
</evidence>
<dbReference type="OrthoDB" id="341217at2"/>
<dbReference type="GO" id="GO:0033863">
    <property type="term" value="F:ribose 1,5-bisphosphate phosphokinase activity"/>
    <property type="evidence" value="ECO:0007669"/>
    <property type="project" value="UniProtKB-EC"/>
</dbReference>
<sequence length="220" mass="24072">MKMRTDEEDFGTAGATPAHFGALKHYDPPLGPGAFVAVVGPSGSGKDTLIYRARDWFSGRDGIVFPRRMVTRPPEDVNEDHISITEADYNRIVEDKDAALTWRAHGLGYIVPSDVDAAITSGAIVVANISRMAVSDVIRNYARAVVVVVTAPREVLAERLKARGRETPEEIASRLDRADYTLPPAPRMLMIDNVASPAKSSAKLINLIERLHLEVETMPL</sequence>
<dbReference type="InterPro" id="IPR027417">
    <property type="entry name" value="P-loop_NTPase"/>
</dbReference>
<evidence type="ECO:0000256" key="6">
    <source>
        <dbReference type="ARBA" id="ARBA00022840"/>
    </source>
</evidence>
<keyword evidence="8" id="KW-0418">Kinase</keyword>
<dbReference type="UniPathway" id="UPA00087">
    <property type="reaction ID" value="UER00175"/>
</dbReference>
<comment type="caution">
    <text evidence="8">The sequence shown here is derived from an EMBL/GenBank/DDBJ whole genome shotgun (WGS) entry which is preliminary data.</text>
</comment>
<dbReference type="NCBIfam" id="TIGR02322">
    <property type="entry name" value="phosphon_PhnN"/>
    <property type="match status" value="1"/>
</dbReference>
<dbReference type="InterPro" id="IPR012699">
    <property type="entry name" value="PhnN"/>
</dbReference>
<evidence type="ECO:0000256" key="5">
    <source>
        <dbReference type="ARBA" id="ARBA00022741"/>
    </source>
</evidence>
<keyword evidence="4" id="KW-0808">Transferase</keyword>
<reference evidence="8 9" key="1">
    <citation type="submission" date="2017-07" db="EMBL/GenBank/DDBJ databases">
        <title>Draft Genome Sequences of Select Purple Nonsulfur Bacteria.</title>
        <authorList>
            <person name="Lasarre B."/>
            <person name="Mckinlay J.B."/>
        </authorList>
    </citation>
    <scope>NUCLEOTIDE SEQUENCE [LARGE SCALE GENOMIC DNA]</scope>
    <source>
        <strain evidence="8 9">DSM 11290</strain>
    </source>
</reference>
<dbReference type="Gene3D" id="3.40.50.300">
    <property type="entry name" value="P-loop containing nucleotide triphosphate hydrolases"/>
    <property type="match status" value="1"/>
</dbReference>
<dbReference type="AlphaFoldDB" id="A0A327JU61"/>
<dbReference type="EMBL" id="NPEV01000026">
    <property type="protein sequence ID" value="RAI26788.1"/>
    <property type="molecule type" value="Genomic_DNA"/>
</dbReference>
<evidence type="ECO:0000256" key="1">
    <source>
        <dbReference type="ARBA" id="ARBA00000373"/>
    </source>
</evidence>
<evidence type="ECO:0000259" key="7">
    <source>
        <dbReference type="SMART" id="SM00072"/>
    </source>
</evidence>
<dbReference type="Proteomes" id="UP000249299">
    <property type="component" value="Unassembled WGS sequence"/>
</dbReference>
<proteinExistence type="predicted"/>
<keyword evidence="9" id="KW-1185">Reference proteome</keyword>
<evidence type="ECO:0000313" key="9">
    <source>
        <dbReference type="Proteomes" id="UP000249299"/>
    </source>
</evidence>
<evidence type="ECO:0000313" key="8">
    <source>
        <dbReference type="EMBL" id="RAI26788.1"/>
    </source>
</evidence>
<protein>
    <recommendedName>
        <fullName evidence="3">ribose 1,5-bisphosphate phosphokinase</fullName>
        <ecNumber evidence="3">2.7.4.23</ecNumber>
    </recommendedName>
</protein>
<evidence type="ECO:0000256" key="3">
    <source>
        <dbReference type="ARBA" id="ARBA00012892"/>
    </source>
</evidence>
<dbReference type="GO" id="GO:0005524">
    <property type="term" value="F:ATP binding"/>
    <property type="evidence" value="ECO:0007669"/>
    <property type="project" value="UniProtKB-KW"/>
</dbReference>
<organism evidence="8 9">
    <name type="scientific">Rhodobium orientis</name>
    <dbReference type="NCBI Taxonomy" id="34017"/>
    <lineage>
        <taxon>Bacteria</taxon>
        <taxon>Pseudomonadati</taxon>
        <taxon>Pseudomonadota</taxon>
        <taxon>Alphaproteobacteria</taxon>
        <taxon>Hyphomicrobiales</taxon>
        <taxon>Rhodobiaceae</taxon>
        <taxon>Rhodobium</taxon>
    </lineage>
</organism>
<keyword evidence="6" id="KW-0067">ATP-binding</keyword>
<comment type="pathway">
    <text evidence="2">Metabolic intermediate biosynthesis; 5-phospho-alpha-D-ribose 1-diphosphate biosynthesis; 5-phospho-alpha-D-ribose 1-diphosphate from D-ribose 5-phosphate (route II): step 3/3.</text>
</comment>